<feature type="domain" description="PiggyBac transposable element-derived protein" evidence="1">
    <location>
        <begin position="1"/>
        <end position="114"/>
    </location>
</feature>
<dbReference type="InterPro" id="IPR029526">
    <property type="entry name" value="PGBD"/>
</dbReference>
<dbReference type="AlphaFoldDB" id="A0ABD1ZWS6"/>
<dbReference type="Proteomes" id="UP001607302">
    <property type="component" value="Unassembled WGS sequence"/>
</dbReference>
<evidence type="ECO:0000259" key="1">
    <source>
        <dbReference type="Pfam" id="PF13843"/>
    </source>
</evidence>
<name>A0ABD1ZWS6_VESSQ</name>
<evidence type="ECO:0000313" key="2">
    <source>
        <dbReference type="EMBL" id="KAL2712817.1"/>
    </source>
</evidence>
<protein>
    <submittedName>
        <fullName evidence="2">PiggyBac transposable element-derived protein 4-like</fullName>
    </submittedName>
</protein>
<gene>
    <name evidence="2" type="ORF">V1478_017772</name>
</gene>
<dbReference type="Pfam" id="PF13843">
    <property type="entry name" value="DDE_Tnp_1_7"/>
    <property type="match status" value="1"/>
</dbReference>
<reference evidence="2 3" key="1">
    <citation type="journal article" date="2024" name="Ann. Entomol. Soc. Am.">
        <title>Genomic analyses of the southern and eastern yellowjacket wasps (Hymenoptera: Vespidae) reveal evolutionary signatures of social life.</title>
        <authorList>
            <person name="Catto M.A."/>
            <person name="Caine P.B."/>
            <person name="Orr S.E."/>
            <person name="Hunt B.G."/>
            <person name="Goodisman M.A.D."/>
        </authorList>
    </citation>
    <scope>NUCLEOTIDE SEQUENCE [LARGE SCALE GENOMIC DNA]</scope>
    <source>
        <strain evidence="2">233</strain>
        <tissue evidence="2">Head and thorax</tissue>
    </source>
</reference>
<dbReference type="EMBL" id="JAUDFV010000165">
    <property type="protein sequence ID" value="KAL2712817.1"/>
    <property type="molecule type" value="Genomic_DNA"/>
</dbReference>
<keyword evidence="3" id="KW-1185">Reference proteome</keyword>
<proteinExistence type="predicted"/>
<accession>A0ABD1ZWS6</accession>
<sequence>MLCDCKIRYVQDLIVYIGMSTITESEITEIGKSGKIVLSLLKPYLMKGHTLYFRIMYFLYNNCANKCGTVKKRRKGMPEIEEQLKKGEASFRSSKSLLMMKWMDKREVYMISNM</sequence>
<organism evidence="2 3">
    <name type="scientific">Vespula squamosa</name>
    <name type="common">Southern yellow jacket</name>
    <name type="synonym">Wasp</name>
    <dbReference type="NCBI Taxonomy" id="30214"/>
    <lineage>
        <taxon>Eukaryota</taxon>
        <taxon>Metazoa</taxon>
        <taxon>Ecdysozoa</taxon>
        <taxon>Arthropoda</taxon>
        <taxon>Hexapoda</taxon>
        <taxon>Insecta</taxon>
        <taxon>Pterygota</taxon>
        <taxon>Neoptera</taxon>
        <taxon>Endopterygota</taxon>
        <taxon>Hymenoptera</taxon>
        <taxon>Apocrita</taxon>
        <taxon>Aculeata</taxon>
        <taxon>Vespoidea</taxon>
        <taxon>Vespidae</taxon>
        <taxon>Vespinae</taxon>
        <taxon>Vespula</taxon>
    </lineage>
</organism>
<evidence type="ECO:0000313" key="3">
    <source>
        <dbReference type="Proteomes" id="UP001607302"/>
    </source>
</evidence>
<comment type="caution">
    <text evidence="2">The sequence shown here is derived from an EMBL/GenBank/DDBJ whole genome shotgun (WGS) entry which is preliminary data.</text>
</comment>